<dbReference type="GO" id="GO:0008270">
    <property type="term" value="F:zinc ion binding"/>
    <property type="evidence" value="ECO:0007669"/>
    <property type="project" value="InterPro"/>
</dbReference>
<evidence type="ECO:0000256" key="2">
    <source>
        <dbReference type="ARBA" id="ARBA00022723"/>
    </source>
</evidence>
<dbReference type="Proteomes" id="UP000184356">
    <property type="component" value="Unassembled WGS sequence"/>
</dbReference>
<dbReference type="EMBL" id="KV878586">
    <property type="protein sequence ID" value="OJJ58567.1"/>
    <property type="molecule type" value="Genomic_DNA"/>
</dbReference>
<feature type="compositionally biased region" description="Polar residues" evidence="8">
    <location>
        <begin position="111"/>
        <end position="129"/>
    </location>
</feature>
<dbReference type="SMART" id="SM00066">
    <property type="entry name" value="GAL4"/>
    <property type="match status" value="1"/>
</dbReference>
<feature type="transmembrane region" description="Helical" evidence="9">
    <location>
        <begin position="634"/>
        <end position="654"/>
    </location>
</feature>
<dbReference type="CDD" id="cd12148">
    <property type="entry name" value="fungal_TF_MHR"/>
    <property type="match status" value="1"/>
</dbReference>
<sequence>MSPRRSTAPKAARKHVTRACNPCREGKVKCDGVTPACTICSAKGKKCTYRSTDDKRKIPLRISLSVLAQRINQLSCFIRDQGLKAPSMDAEDFNTMKGVFETIGLEFEDTNWTQGPSARSETGLDNSYTVLDDSMASDDTTGDRDRDRANGLQTPQPTVNEPVSLGLSPAPPAVENHISSPNVASALLALADTSWRPPTEPPPPVASDDEEDDEDEVTNQLSCRLGKLQLTQGGQLRYFGSTSNFTLLDVLVGVAPSSPVSSSQQNTQEILDSADLGLEVDESLERHLLQLYFTWHDPSMHAVSEDVFWRSRAQEKYQGTDTPYYSRSLSDAMCAVGAAYESKYHPDLITLPRSLAEFFADRAKLLLESELESPSLAAIQTLVILSAYEASCTRDTRGWLYSGMAMRLAFDLGLHLDMGPYVERGTIAPEDAEARRVTFWAAYTSEQFWGYYLGRPTRNATDGITVSKPEGHGNSPLQPLKWQQYGSPYLSRCIANLPNPLGLVCFQWVSLYEVMLPLTDVLYGTCEISKHRLQELTSRTVDQLREWKTNLPPELRIYETADYLQPLPHVLALHMQYYQLMIHCHRPYISRHHIQPQPPQGPGHNHARAMCVESAIAIAKLLGIYERYYSFRRANFQIVSFVFSAALILIFTVVPARRTERERDCDRDRDGELLVHLSVCFRALDEMGSQFESAKRTSTLLNTLQMEWQTRRRKRRTRIARGVKRKYDTVQQQQQQTSELELEPSVPGQGQSQDFQCPETGPLWSGLDSITDGHASYAVDFLEPDLCNILLSEGIPRAFV</sequence>
<proteinExistence type="predicted"/>
<dbReference type="SUPFAM" id="SSF57701">
    <property type="entry name" value="Zn2/Cys6 DNA-binding domain"/>
    <property type="match status" value="1"/>
</dbReference>
<dbReference type="GO" id="GO:0005634">
    <property type="term" value="C:nucleus"/>
    <property type="evidence" value="ECO:0007669"/>
    <property type="project" value="UniProtKB-SubCell"/>
</dbReference>
<keyword evidence="9" id="KW-1133">Transmembrane helix</keyword>
<dbReference type="SMART" id="SM00906">
    <property type="entry name" value="Fungal_trans"/>
    <property type="match status" value="1"/>
</dbReference>
<dbReference type="GO" id="GO:0000981">
    <property type="term" value="F:DNA-binding transcription factor activity, RNA polymerase II-specific"/>
    <property type="evidence" value="ECO:0007669"/>
    <property type="project" value="InterPro"/>
</dbReference>
<feature type="compositionally biased region" description="Polar residues" evidence="8">
    <location>
        <begin position="151"/>
        <end position="161"/>
    </location>
</feature>
<evidence type="ECO:0000256" key="1">
    <source>
        <dbReference type="ARBA" id="ARBA00004123"/>
    </source>
</evidence>
<gene>
    <name evidence="11" type="ORF">ASPSYDRAFT_89307</name>
</gene>
<keyword evidence="3" id="KW-0862">Zinc</keyword>
<evidence type="ECO:0000259" key="10">
    <source>
        <dbReference type="PROSITE" id="PS50048"/>
    </source>
</evidence>
<dbReference type="GO" id="GO:0003677">
    <property type="term" value="F:DNA binding"/>
    <property type="evidence" value="ECO:0007669"/>
    <property type="project" value="UniProtKB-KW"/>
</dbReference>
<evidence type="ECO:0000256" key="5">
    <source>
        <dbReference type="ARBA" id="ARBA00023125"/>
    </source>
</evidence>
<dbReference type="GeneID" id="63768218"/>
<keyword evidence="12" id="KW-1185">Reference proteome</keyword>
<organism evidence="11 12">
    <name type="scientific">Aspergillus sydowii CBS 593.65</name>
    <dbReference type="NCBI Taxonomy" id="1036612"/>
    <lineage>
        <taxon>Eukaryota</taxon>
        <taxon>Fungi</taxon>
        <taxon>Dikarya</taxon>
        <taxon>Ascomycota</taxon>
        <taxon>Pezizomycotina</taxon>
        <taxon>Eurotiomycetes</taxon>
        <taxon>Eurotiomycetidae</taxon>
        <taxon>Eurotiales</taxon>
        <taxon>Aspergillaceae</taxon>
        <taxon>Aspergillus</taxon>
        <taxon>Aspergillus subgen. Nidulantes</taxon>
    </lineage>
</organism>
<evidence type="ECO:0000256" key="3">
    <source>
        <dbReference type="ARBA" id="ARBA00022833"/>
    </source>
</evidence>
<evidence type="ECO:0000256" key="9">
    <source>
        <dbReference type="SAM" id="Phobius"/>
    </source>
</evidence>
<protein>
    <recommendedName>
        <fullName evidence="10">Zn(2)-C6 fungal-type domain-containing protein</fullName>
    </recommendedName>
</protein>
<dbReference type="Pfam" id="PF00172">
    <property type="entry name" value="Zn_clus"/>
    <property type="match status" value="1"/>
</dbReference>
<feature type="compositionally biased region" description="Acidic residues" evidence="8">
    <location>
        <begin position="207"/>
        <end position="217"/>
    </location>
</feature>
<dbReference type="AlphaFoldDB" id="A0A1L9TGK5"/>
<keyword evidence="9" id="KW-0812">Transmembrane</keyword>
<dbReference type="PANTHER" id="PTHR31313:SF77">
    <property type="entry name" value="ZN(II)2CYS6 TRANSCRIPTION FACTOR (EUROFUNG)"/>
    <property type="match status" value="1"/>
</dbReference>
<evidence type="ECO:0000313" key="12">
    <source>
        <dbReference type="Proteomes" id="UP000184356"/>
    </source>
</evidence>
<evidence type="ECO:0000256" key="7">
    <source>
        <dbReference type="ARBA" id="ARBA00023242"/>
    </source>
</evidence>
<dbReference type="InterPro" id="IPR007219">
    <property type="entry name" value="XnlR_reg_dom"/>
</dbReference>
<accession>A0A1L9TGK5</accession>
<dbReference type="InterPro" id="IPR051615">
    <property type="entry name" value="Transcr_Regulatory_Elem"/>
</dbReference>
<evidence type="ECO:0000256" key="6">
    <source>
        <dbReference type="ARBA" id="ARBA00023163"/>
    </source>
</evidence>
<dbReference type="Gene3D" id="4.10.240.10">
    <property type="entry name" value="Zn(2)-C6 fungal-type DNA-binding domain"/>
    <property type="match status" value="1"/>
</dbReference>
<dbReference type="PROSITE" id="PS00463">
    <property type="entry name" value="ZN2_CY6_FUNGAL_1"/>
    <property type="match status" value="1"/>
</dbReference>
<reference evidence="12" key="1">
    <citation type="journal article" date="2017" name="Genome Biol.">
        <title>Comparative genomics reveals high biological diversity and specific adaptations in the industrially and medically important fungal genus Aspergillus.</title>
        <authorList>
            <person name="de Vries R.P."/>
            <person name="Riley R."/>
            <person name="Wiebenga A."/>
            <person name="Aguilar-Osorio G."/>
            <person name="Amillis S."/>
            <person name="Uchima C.A."/>
            <person name="Anderluh G."/>
            <person name="Asadollahi M."/>
            <person name="Askin M."/>
            <person name="Barry K."/>
            <person name="Battaglia E."/>
            <person name="Bayram O."/>
            <person name="Benocci T."/>
            <person name="Braus-Stromeyer S.A."/>
            <person name="Caldana C."/>
            <person name="Canovas D."/>
            <person name="Cerqueira G.C."/>
            <person name="Chen F."/>
            <person name="Chen W."/>
            <person name="Choi C."/>
            <person name="Clum A."/>
            <person name="Dos Santos R.A."/>
            <person name="Damasio A.R."/>
            <person name="Diallinas G."/>
            <person name="Emri T."/>
            <person name="Fekete E."/>
            <person name="Flipphi M."/>
            <person name="Freyberg S."/>
            <person name="Gallo A."/>
            <person name="Gournas C."/>
            <person name="Habgood R."/>
            <person name="Hainaut M."/>
            <person name="Harispe M.L."/>
            <person name="Henrissat B."/>
            <person name="Hilden K.S."/>
            <person name="Hope R."/>
            <person name="Hossain A."/>
            <person name="Karabika E."/>
            <person name="Karaffa L."/>
            <person name="Karanyi Z."/>
            <person name="Krasevec N."/>
            <person name="Kuo A."/>
            <person name="Kusch H."/>
            <person name="LaButti K."/>
            <person name="Lagendijk E.L."/>
            <person name="Lapidus A."/>
            <person name="Levasseur A."/>
            <person name="Lindquist E."/>
            <person name="Lipzen A."/>
            <person name="Logrieco A.F."/>
            <person name="MacCabe A."/>
            <person name="Maekelae M.R."/>
            <person name="Malavazi I."/>
            <person name="Melin P."/>
            <person name="Meyer V."/>
            <person name="Mielnichuk N."/>
            <person name="Miskei M."/>
            <person name="Molnar A.P."/>
            <person name="Mule G."/>
            <person name="Ngan C.Y."/>
            <person name="Orejas M."/>
            <person name="Orosz E."/>
            <person name="Ouedraogo J.P."/>
            <person name="Overkamp K.M."/>
            <person name="Park H.-S."/>
            <person name="Perrone G."/>
            <person name="Piumi F."/>
            <person name="Punt P.J."/>
            <person name="Ram A.F."/>
            <person name="Ramon A."/>
            <person name="Rauscher S."/>
            <person name="Record E."/>
            <person name="Riano-Pachon D.M."/>
            <person name="Robert V."/>
            <person name="Roehrig J."/>
            <person name="Ruller R."/>
            <person name="Salamov A."/>
            <person name="Salih N.S."/>
            <person name="Samson R.A."/>
            <person name="Sandor E."/>
            <person name="Sanguinetti M."/>
            <person name="Schuetze T."/>
            <person name="Sepcic K."/>
            <person name="Shelest E."/>
            <person name="Sherlock G."/>
            <person name="Sophianopoulou V."/>
            <person name="Squina F.M."/>
            <person name="Sun H."/>
            <person name="Susca A."/>
            <person name="Todd R.B."/>
            <person name="Tsang A."/>
            <person name="Unkles S.E."/>
            <person name="van de Wiele N."/>
            <person name="van Rossen-Uffink D."/>
            <person name="Oliveira J.V."/>
            <person name="Vesth T.C."/>
            <person name="Visser J."/>
            <person name="Yu J.-H."/>
            <person name="Zhou M."/>
            <person name="Andersen M.R."/>
            <person name="Archer D.B."/>
            <person name="Baker S.E."/>
            <person name="Benoit I."/>
            <person name="Brakhage A.A."/>
            <person name="Braus G.H."/>
            <person name="Fischer R."/>
            <person name="Frisvad J.C."/>
            <person name="Goldman G.H."/>
            <person name="Houbraken J."/>
            <person name="Oakley B."/>
            <person name="Pocsi I."/>
            <person name="Scazzocchio C."/>
            <person name="Seiboth B."/>
            <person name="vanKuyk P.A."/>
            <person name="Wortman J."/>
            <person name="Dyer P.S."/>
            <person name="Grigoriev I.V."/>
        </authorList>
    </citation>
    <scope>NUCLEOTIDE SEQUENCE [LARGE SCALE GENOMIC DNA]</scope>
    <source>
        <strain evidence="12">CBS 593.65</strain>
    </source>
</reference>
<dbReference type="PANTHER" id="PTHR31313">
    <property type="entry name" value="TY1 ENHANCER ACTIVATOR"/>
    <property type="match status" value="1"/>
</dbReference>
<evidence type="ECO:0000256" key="8">
    <source>
        <dbReference type="SAM" id="MobiDB-lite"/>
    </source>
</evidence>
<dbReference type="PROSITE" id="PS50048">
    <property type="entry name" value="ZN2_CY6_FUNGAL_2"/>
    <property type="match status" value="1"/>
</dbReference>
<feature type="region of interest" description="Disordered" evidence="8">
    <location>
        <begin position="728"/>
        <end position="758"/>
    </location>
</feature>
<keyword evidence="2" id="KW-0479">Metal-binding</keyword>
<dbReference type="STRING" id="1036612.A0A1L9TGK5"/>
<feature type="region of interest" description="Disordered" evidence="8">
    <location>
        <begin position="193"/>
        <end position="218"/>
    </location>
</feature>
<keyword evidence="7" id="KW-0539">Nucleus</keyword>
<keyword evidence="9" id="KW-0472">Membrane</keyword>
<dbReference type="OrthoDB" id="2154091at2759"/>
<comment type="subcellular location">
    <subcellularLocation>
        <location evidence="1">Nucleus</location>
    </subcellularLocation>
</comment>
<dbReference type="GO" id="GO:0006351">
    <property type="term" value="P:DNA-templated transcription"/>
    <property type="evidence" value="ECO:0007669"/>
    <property type="project" value="InterPro"/>
</dbReference>
<dbReference type="Pfam" id="PF04082">
    <property type="entry name" value="Fungal_trans"/>
    <property type="match status" value="1"/>
</dbReference>
<keyword evidence="6" id="KW-0804">Transcription</keyword>
<evidence type="ECO:0000256" key="4">
    <source>
        <dbReference type="ARBA" id="ARBA00023015"/>
    </source>
</evidence>
<dbReference type="VEuPathDB" id="FungiDB:ASPSYDRAFT_89307"/>
<keyword evidence="4" id="KW-0805">Transcription regulation</keyword>
<feature type="region of interest" description="Disordered" evidence="8">
    <location>
        <begin position="111"/>
        <end position="178"/>
    </location>
</feature>
<keyword evidence="5" id="KW-0238">DNA-binding</keyword>
<feature type="domain" description="Zn(2)-C6 fungal-type" evidence="10">
    <location>
        <begin position="19"/>
        <end position="49"/>
    </location>
</feature>
<evidence type="ECO:0000313" key="11">
    <source>
        <dbReference type="EMBL" id="OJJ58567.1"/>
    </source>
</evidence>
<dbReference type="CDD" id="cd00067">
    <property type="entry name" value="GAL4"/>
    <property type="match status" value="1"/>
</dbReference>
<dbReference type="InterPro" id="IPR001138">
    <property type="entry name" value="Zn2Cys6_DnaBD"/>
</dbReference>
<dbReference type="RefSeq" id="XP_040702373.1">
    <property type="nucleotide sequence ID" value="XM_040852145.1"/>
</dbReference>
<name>A0A1L9TGK5_9EURO</name>
<dbReference type="InterPro" id="IPR036864">
    <property type="entry name" value="Zn2-C6_fun-type_DNA-bd_sf"/>
</dbReference>